<keyword evidence="2" id="KW-1003">Cell membrane</keyword>
<dbReference type="EMBL" id="CP012542">
    <property type="protein sequence ID" value="QCD45506.1"/>
    <property type="molecule type" value="Genomic_DNA"/>
</dbReference>
<evidence type="ECO:0000256" key="6">
    <source>
        <dbReference type="SAM" id="Phobius"/>
    </source>
</evidence>
<dbReference type="Pfam" id="PF01810">
    <property type="entry name" value="LysE"/>
    <property type="match status" value="1"/>
</dbReference>
<accession>A0A6G5QJ42</accession>
<dbReference type="Proteomes" id="UP000503264">
    <property type="component" value="Chromosome"/>
</dbReference>
<dbReference type="PANTHER" id="PTHR30086:SF20">
    <property type="entry name" value="ARGININE EXPORTER PROTEIN ARGO-RELATED"/>
    <property type="match status" value="1"/>
</dbReference>
<dbReference type="InterPro" id="IPR001123">
    <property type="entry name" value="LeuE-type"/>
</dbReference>
<dbReference type="PANTHER" id="PTHR30086">
    <property type="entry name" value="ARGININE EXPORTER PROTEIN ARGO"/>
    <property type="match status" value="1"/>
</dbReference>
<feature type="transmembrane region" description="Helical" evidence="6">
    <location>
        <begin position="176"/>
        <end position="198"/>
    </location>
</feature>
<feature type="transmembrane region" description="Helical" evidence="6">
    <location>
        <begin position="111"/>
        <end position="132"/>
    </location>
</feature>
<keyword evidence="5 6" id="KW-0472">Membrane</keyword>
<organism evidence="7 8">
    <name type="scientific">Campylobacter mucosalis CCUG 21559</name>
    <dbReference type="NCBI Taxonomy" id="1032067"/>
    <lineage>
        <taxon>Bacteria</taxon>
        <taxon>Pseudomonadati</taxon>
        <taxon>Campylobacterota</taxon>
        <taxon>Epsilonproteobacteria</taxon>
        <taxon>Campylobacterales</taxon>
        <taxon>Campylobacteraceae</taxon>
        <taxon>Campylobacter</taxon>
    </lineage>
</organism>
<name>A0A6G5QJ42_9BACT</name>
<feature type="transmembrane region" description="Helical" evidence="6">
    <location>
        <begin position="35"/>
        <end position="58"/>
    </location>
</feature>
<keyword evidence="4 6" id="KW-1133">Transmembrane helix</keyword>
<evidence type="ECO:0000256" key="4">
    <source>
        <dbReference type="ARBA" id="ARBA00022989"/>
    </source>
</evidence>
<reference evidence="7 8" key="1">
    <citation type="submission" date="2016-07" db="EMBL/GenBank/DDBJ databases">
        <title>Comparative genomics of the Campylobacter concisus group.</title>
        <authorList>
            <person name="Miller W.G."/>
            <person name="Yee E."/>
            <person name="Chapman M.H."/>
            <person name="Huynh S."/>
            <person name="Bono J.L."/>
            <person name="On S.L.W."/>
            <person name="StLeger J."/>
            <person name="Foster G."/>
            <person name="Parker C.T."/>
        </authorList>
    </citation>
    <scope>NUCLEOTIDE SEQUENCE [LARGE SCALE GENOMIC DNA]</scope>
    <source>
        <strain evidence="7 8">CCUG 21559</strain>
    </source>
</reference>
<keyword evidence="3 6" id="KW-0812">Transmembrane</keyword>
<keyword evidence="8" id="KW-1185">Reference proteome</keyword>
<dbReference type="GO" id="GO:0005886">
    <property type="term" value="C:plasma membrane"/>
    <property type="evidence" value="ECO:0007669"/>
    <property type="project" value="UniProtKB-SubCell"/>
</dbReference>
<comment type="subcellular location">
    <subcellularLocation>
        <location evidence="1">Cell membrane</location>
        <topology evidence="1">Multi-pass membrane protein</topology>
    </subcellularLocation>
</comment>
<evidence type="ECO:0000256" key="3">
    <source>
        <dbReference type="ARBA" id="ARBA00022692"/>
    </source>
</evidence>
<evidence type="ECO:0000313" key="8">
    <source>
        <dbReference type="Proteomes" id="UP000503264"/>
    </source>
</evidence>
<evidence type="ECO:0000256" key="5">
    <source>
        <dbReference type="ARBA" id="ARBA00023136"/>
    </source>
</evidence>
<dbReference type="AlphaFoldDB" id="A0A6G5QJ42"/>
<dbReference type="RefSeq" id="WP_171994211.1">
    <property type="nucleotide sequence ID" value="NZ_CP012542.1"/>
</dbReference>
<gene>
    <name evidence="7" type="ORF">CMUC_1757</name>
</gene>
<dbReference type="GO" id="GO:0015171">
    <property type="term" value="F:amino acid transmembrane transporter activity"/>
    <property type="evidence" value="ECO:0007669"/>
    <property type="project" value="TreeGrafter"/>
</dbReference>
<feature type="transmembrane region" description="Helical" evidence="6">
    <location>
        <begin position="144"/>
        <end position="164"/>
    </location>
</feature>
<feature type="transmembrane region" description="Helical" evidence="6">
    <location>
        <begin position="70"/>
        <end position="91"/>
    </location>
</feature>
<evidence type="ECO:0000256" key="2">
    <source>
        <dbReference type="ARBA" id="ARBA00022475"/>
    </source>
</evidence>
<evidence type="ECO:0000313" key="7">
    <source>
        <dbReference type="EMBL" id="QCD45506.1"/>
    </source>
</evidence>
<sequence>MEAFFSGFGTSLSLILAIGAQNAFVLKQGILKQNVFIICLICAISDAVLIFGGILGLGYIIEKFPAIKQVAIYGGFCFLFCYGIKSFYTAFKLKHALNFDDKPTHGVRKTILLTLAFTWLNPHVYLDTMLLIGSVSAGFGNKNLIFGYGAACASFVFFFTLGYASRLLSVLFKKPLSWKILEIFVGILMIFLAFVLLFTDI</sequence>
<proteinExistence type="predicted"/>
<protein>
    <submittedName>
        <fullName evidence="7">Transporter, LysE family</fullName>
    </submittedName>
</protein>
<evidence type="ECO:0000256" key="1">
    <source>
        <dbReference type="ARBA" id="ARBA00004651"/>
    </source>
</evidence>